<dbReference type="Pfam" id="PF17885">
    <property type="entry name" value="Smoa_sbd"/>
    <property type="match status" value="1"/>
</dbReference>
<dbReference type="InterPro" id="IPR036188">
    <property type="entry name" value="FAD/NAD-bd_sf"/>
</dbReference>
<keyword evidence="3" id="KW-1185">Reference proteome</keyword>
<dbReference type="SUPFAM" id="SSF51905">
    <property type="entry name" value="FAD/NAD(P)-binding domain"/>
    <property type="match status" value="1"/>
</dbReference>
<evidence type="ECO:0000313" key="2">
    <source>
        <dbReference type="EMBL" id="GAA0462392.1"/>
    </source>
</evidence>
<evidence type="ECO:0000259" key="1">
    <source>
        <dbReference type="Pfam" id="PF17885"/>
    </source>
</evidence>
<accession>A0ABN0ZXL1</accession>
<sequence>MRRILIVGAGQSGLQLALGLQAHGYDVTLMSNRTAEEMRSGRVMSTQCLFPTALRHERELGLDFWAGQAPPIGGVGVSVAGPGPDGAHRRAVDWVGRLAHPAESVDQRLKTAGWLDTFAERGGRLVIHAATVSDLDFLAGRYDLALVASGKGELAALFGRDATRSPYTAPQRALAAAYVHGLAPRPEHADLTAVTCNFLPGVGELLVVPTLTLTGRADILCWEAIPGGPLDVFQGPMSPGEHLTATLELMERFTPWEYARATEVELTDAHATFSGCHTPTVRHPVGHLPSGGAVLGVADAVVADDPLTGQGANAAAKCAASYLASILDHGERPFDIGWMQETFDRHWSTARHATAWSNAMLAPPPAHVLDLLGAAGRLQPVADRLAGGFDDPADFDSYFYDAARTAAYVARVAEEAKSPV</sequence>
<dbReference type="EMBL" id="BAAAHB010000023">
    <property type="protein sequence ID" value="GAA0462392.1"/>
    <property type="molecule type" value="Genomic_DNA"/>
</dbReference>
<protein>
    <submittedName>
        <fullName evidence="2">Alanine-phosphoribitol ligase</fullName>
    </submittedName>
</protein>
<dbReference type="Gene3D" id="3.50.50.60">
    <property type="entry name" value="FAD/NAD(P)-binding domain"/>
    <property type="match status" value="3"/>
</dbReference>
<name>A0ABN0ZXL1_9ACTN</name>
<feature type="domain" description="Styrene monooxygenase StyA putative substrate binding" evidence="1">
    <location>
        <begin position="150"/>
        <end position="260"/>
    </location>
</feature>
<organism evidence="2 3">
    <name type="scientific">Streptomyces stramineus</name>
    <dbReference type="NCBI Taxonomy" id="173861"/>
    <lineage>
        <taxon>Bacteria</taxon>
        <taxon>Bacillati</taxon>
        <taxon>Actinomycetota</taxon>
        <taxon>Actinomycetes</taxon>
        <taxon>Kitasatosporales</taxon>
        <taxon>Streptomycetaceae</taxon>
        <taxon>Streptomyces</taxon>
    </lineage>
</organism>
<gene>
    <name evidence="2" type="ORF">GCM10009544_26080</name>
</gene>
<dbReference type="GO" id="GO:0016874">
    <property type="term" value="F:ligase activity"/>
    <property type="evidence" value="ECO:0007669"/>
    <property type="project" value="UniProtKB-KW"/>
</dbReference>
<proteinExistence type="predicted"/>
<evidence type="ECO:0000313" key="3">
    <source>
        <dbReference type="Proteomes" id="UP001499895"/>
    </source>
</evidence>
<dbReference type="Proteomes" id="UP001499895">
    <property type="component" value="Unassembled WGS sequence"/>
</dbReference>
<dbReference type="InterPro" id="IPR041654">
    <property type="entry name" value="StyA_sbd"/>
</dbReference>
<dbReference type="RefSeq" id="WP_344089741.1">
    <property type="nucleotide sequence ID" value="NZ_BAAAHB010000023.1"/>
</dbReference>
<comment type="caution">
    <text evidence="2">The sequence shown here is derived from an EMBL/GenBank/DDBJ whole genome shotgun (WGS) entry which is preliminary data.</text>
</comment>
<reference evidence="2 3" key="1">
    <citation type="journal article" date="2019" name="Int. J. Syst. Evol. Microbiol.">
        <title>The Global Catalogue of Microorganisms (GCM) 10K type strain sequencing project: providing services to taxonomists for standard genome sequencing and annotation.</title>
        <authorList>
            <consortium name="The Broad Institute Genomics Platform"/>
            <consortium name="The Broad Institute Genome Sequencing Center for Infectious Disease"/>
            <person name="Wu L."/>
            <person name="Ma J."/>
        </authorList>
    </citation>
    <scope>NUCLEOTIDE SEQUENCE [LARGE SCALE GENOMIC DNA]</scope>
    <source>
        <strain evidence="2 3">JCM 10649</strain>
    </source>
</reference>
<dbReference type="PRINTS" id="PR00420">
    <property type="entry name" value="RNGMNOXGNASE"/>
</dbReference>
<keyword evidence="2" id="KW-0436">Ligase</keyword>